<evidence type="ECO:0000313" key="5">
    <source>
        <dbReference type="EMBL" id="OTA83843.1"/>
    </source>
</evidence>
<reference evidence="3 8" key="4">
    <citation type="submission" date="2020-04" db="EMBL/GenBank/DDBJ databases">
        <authorList>
            <person name="Hitch T.C.A."/>
            <person name="Wylensek D."/>
            <person name="Clavel T."/>
        </authorList>
    </citation>
    <scope>NUCLEOTIDE SEQUENCE [LARGE SCALE GENOMIC DNA]</scope>
    <source>
        <strain evidence="3 8">WCA-386-APC-4I</strain>
    </source>
</reference>
<protein>
    <submittedName>
        <fullName evidence="3">DUF4422 domain-containing protein</fullName>
    </submittedName>
    <submittedName>
        <fullName evidence="2">Glycosyltransferase</fullName>
    </submittedName>
    <submittedName>
        <fullName evidence="4">Polyhydroxyalkanoate synthase</fullName>
    </submittedName>
</protein>
<evidence type="ECO:0000313" key="6">
    <source>
        <dbReference type="Proteomes" id="UP000184174"/>
    </source>
</evidence>
<dbReference type="EMBL" id="MKQH01000014">
    <property type="protein sequence ID" value="OJI11059.1"/>
    <property type="molecule type" value="Genomic_DNA"/>
</dbReference>
<evidence type="ECO:0000313" key="7">
    <source>
        <dbReference type="Proteomes" id="UP000194219"/>
    </source>
</evidence>
<keyword evidence="2" id="KW-0808">Transferase</keyword>
<dbReference type="OrthoDB" id="9798746at2"/>
<dbReference type="Proteomes" id="UP000184174">
    <property type="component" value="Unassembled WGS sequence"/>
</dbReference>
<organism evidence="2">
    <name type="scientific">Limosilactobacillus reuteri</name>
    <name type="common">Lactobacillus reuteri</name>
    <dbReference type="NCBI Taxonomy" id="1598"/>
    <lineage>
        <taxon>Bacteria</taxon>
        <taxon>Bacillati</taxon>
        <taxon>Bacillota</taxon>
        <taxon>Bacilli</taxon>
        <taxon>Lactobacillales</taxon>
        <taxon>Lactobacillaceae</taxon>
        <taxon>Limosilactobacillus</taxon>
    </lineage>
</organism>
<reference evidence="5 7" key="2">
    <citation type="submission" date="2016-09" db="EMBL/GenBank/DDBJ databases">
        <title>Lactobacillus reuteri KLR3006, genome sequencing and assembly.</title>
        <authorList>
            <person name="Lee J.-Y."/>
            <person name="Kim E.B."/>
            <person name="Choi Y.-J."/>
        </authorList>
    </citation>
    <scope>NUCLEOTIDE SEQUENCE [LARGE SCALE GENOMIC DNA]</scope>
    <source>
        <strain evidence="5 7">KLR3006</strain>
    </source>
</reference>
<dbReference type="EMBL" id="LN887694">
    <property type="protein sequence ID" value="CUR41389.1"/>
    <property type="molecule type" value="Genomic_DNA"/>
</dbReference>
<accession>A0A0U5JVY7</accession>
<name>A0A0U5JVY7_LIMRT</name>
<reference evidence="4 6" key="3">
    <citation type="submission" date="2016-10" db="EMBL/GenBank/DDBJ databases">
        <title>Genome sequence of Lactobacillus reuteri 121, a source of glucan and fructan exopolysaccharides.</title>
        <authorList>
            <person name="Gangoiti J."/>
            <person name="Lammerts Van Bueren A."/>
            <person name="Dijkhuizen L."/>
        </authorList>
    </citation>
    <scope>NUCLEOTIDE SEQUENCE [LARGE SCALE GENOMIC DNA]</scope>
    <source>
        <strain evidence="4 6">121</strain>
    </source>
</reference>
<dbReference type="GO" id="GO:0016740">
    <property type="term" value="F:transferase activity"/>
    <property type="evidence" value="ECO:0007669"/>
    <property type="project" value="UniProtKB-KW"/>
</dbReference>
<gene>
    <name evidence="5" type="ORF">BHL83_07685</name>
    <name evidence="4" type="ORF">BJI45_10945</name>
    <name evidence="3" type="ORF">HF865_09770</name>
    <name evidence="2" type="ORF">LRLP16767_LRLP167_00002</name>
</gene>
<dbReference type="Proteomes" id="UP000194219">
    <property type="component" value="Unassembled WGS sequence"/>
</dbReference>
<dbReference type="EMBL" id="MIMV01000206">
    <property type="protein sequence ID" value="OTA83843.1"/>
    <property type="molecule type" value="Genomic_DNA"/>
</dbReference>
<dbReference type="AlphaFoldDB" id="A0A0U5JVY7"/>
<feature type="domain" description="DUF4422" evidence="1">
    <location>
        <begin position="3"/>
        <end position="229"/>
    </location>
</feature>
<proteinExistence type="predicted"/>
<evidence type="ECO:0000313" key="2">
    <source>
        <dbReference type="EMBL" id="CUR41389.1"/>
    </source>
</evidence>
<evidence type="ECO:0000313" key="8">
    <source>
        <dbReference type="Proteomes" id="UP000587270"/>
    </source>
</evidence>
<evidence type="ECO:0000259" key="1">
    <source>
        <dbReference type="Pfam" id="PF14393"/>
    </source>
</evidence>
<evidence type="ECO:0000313" key="3">
    <source>
        <dbReference type="EMBL" id="NME22957.1"/>
    </source>
</evidence>
<reference evidence="2" key="1">
    <citation type="submission" date="2015-10" db="EMBL/GenBank/DDBJ databases">
        <authorList>
            <person name="Gilbert D.G."/>
        </authorList>
    </citation>
    <scope>NUCLEOTIDE SEQUENCE</scope>
    <source>
        <strain evidence="2">Lp167-67</strain>
    </source>
</reference>
<dbReference type="RefSeq" id="WP_063164431.1">
    <property type="nucleotide sequence ID" value="NZ_CAKMAY010000027.1"/>
</dbReference>
<dbReference type="EMBL" id="JABAFN010000053">
    <property type="protein sequence ID" value="NME22957.1"/>
    <property type="molecule type" value="Genomic_DNA"/>
</dbReference>
<dbReference type="Proteomes" id="UP000587270">
    <property type="component" value="Unassembled WGS sequence"/>
</dbReference>
<evidence type="ECO:0000313" key="4">
    <source>
        <dbReference type="EMBL" id="OJI11059.1"/>
    </source>
</evidence>
<sequence length="260" mass="30952">MTVYVITHKHFNYQQLPVGYIPLLVGANKNQNPDNFITDNTGDNITDKNYSYSELTGLYWMWKNTHDKNIGLAHYRRYFSEYTSFNQFYLTTILRGHAKPVLVKQLDEWINDGIDWVIAAPQVGGEGSLWNQFEHFHHIKDLEITRNVIQNLYPDYTVNFDQVIKDNSQASFYNMFYTKKKEMNAYCEWLFKILFEVEKQVDISSYDQYQQRLFGFLSERLFNVWLAHRQPKIKKLVEYNSDKMSRLDAARLLKHNLTKA</sequence>
<dbReference type="InterPro" id="IPR025536">
    <property type="entry name" value="DUF4422"/>
</dbReference>
<dbReference type="Pfam" id="PF14393">
    <property type="entry name" value="DUF4422"/>
    <property type="match status" value="1"/>
</dbReference>